<dbReference type="SUPFAM" id="SSF53474">
    <property type="entry name" value="alpha/beta-Hydrolases"/>
    <property type="match status" value="1"/>
</dbReference>
<dbReference type="PANTHER" id="PTHR42776:SF4">
    <property type="entry name" value="ACYLAMINO-ACID-RELEASING ENZYME"/>
    <property type="match status" value="1"/>
</dbReference>
<evidence type="ECO:0000259" key="3">
    <source>
        <dbReference type="Pfam" id="PF00326"/>
    </source>
</evidence>
<keyword evidence="1" id="KW-0378">Hydrolase</keyword>
<dbReference type="PANTHER" id="PTHR42776">
    <property type="entry name" value="SERINE PEPTIDASE S9 FAMILY MEMBER"/>
    <property type="match status" value="1"/>
</dbReference>
<evidence type="ECO:0000313" key="5">
    <source>
        <dbReference type="Proteomes" id="UP000001317"/>
    </source>
</evidence>
<dbReference type="HOGENOM" id="CLU_014586_0_0_6"/>
<dbReference type="GO" id="GO:0004252">
    <property type="term" value="F:serine-type endopeptidase activity"/>
    <property type="evidence" value="ECO:0007669"/>
    <property type="project" value="TreeGrafter"/>
</dbReference>
<organism evidence="4 5">
    <name type="scientific">Shewanella halifaxensis (strain HAW-EB4)</name>
    <dbReference type="NCBI Taxonomy" id="458817"/>
    <lineage>
        <taxon>Bacteria</taxon>
        <taxon>Pseudomonadati</taxon>
        <taxon>Pseudomonadota</taxon>
        <taxon>Gammaproteobacteria</taxon>
        <taxon>Alteromonadales</taxon>
        <taxon>Shewanellaceae</taxon>
        <taxon>Shewanella</taxon>
    </lineage>
</organism>
<sequence>MRKTLKSLPIKSLLLFSTCLLSANLMAATNSITPDDIMRFESLKKPVISDMGNMLAVEVAPDRGDSHGLVKSLVANKQFSVKGGSKPKISHDGRFVAFVDVIPLLDSEQANKKAKKKLKSGLVLLDTSTGKEIRYERVKSFEFNETGSHLAIWFEADENKKDEKSADKPENGNKELKVDDYDKGSLVELVTLNNLKSIKFKDVTAFNFDKSGIHFALAINNIEANKHELRLVKLADNTASIIQSLKQQQVGSIALSNDGKYIGFTYGDAQAAPYGREYQLSLLDLENNKLTAAPKSPEWTLNRYAELRFSDDSQRLFFGRVPQVSQQLEIAKVESQADLFDKEVITSSRALRVWHGDDPRIKPHEVKQYKKELKRTYLAVLHINGNNLVQLGDLIVPDVEVQQQQRFALASSDLPYRKMITWAGFYRDFYLVDLNTGRKISLLTQQSTSEEPTLSPGEKFVSYYLHGNVFLYEIAQDRRTNVTKTLGVSFADEDHDYPSNAPSYGLGPWIAGDTGLLIYDKFDIWQVSTTSHDAFKLTAGEGRKHGVQYRVTGLVKDKEYPSVLKGDEKVLLHGYSDITKGDGFYQAQIGVAGVTPLMDGDYKLKLLARSKDAETILYSKEQYDRFPDLYSGSYDSPQDATRQTNLDKQREAFNWSQSELVQWTNGDGKPLDGVLIKPTNYVEGKRYPVLVYFYRFMSDRLHAFPQMKINHRPNFAWFADNGYAIFLPDIRFEVGYPGDSSVQALTSGVQHLIDIGIADPKAVGIQGHSWGGYQTAFAVTKTNIFKAAVTGAPVSNMTSAYSGIRHGSGLARQFQYETGQSRIGESLFKFPQKYIENSPVFYVERIKTPMMIMFGDKDDAVPWEQGVELYLAMRRAGKDVVFLQYQDEPHHLKKYPNKLDYSIRMMEYFDHYLKGTPAPKWLSEGEAYTENKKAD</sequence>
<feature type="domain" description="Peptidase S9 prolyl oligopeptidase catalytic" evidence="3">
    <location>
        <begin position="715"/>
        <end position="915"/>
    </location>
</feature>
<dbReference type="AlphaFoldDB" id="B0TPG9"/>
<evidence type="ECO:0000256" key="2">
    <source>
        <dbReference type="SAM" id="SignalP"/>
    </source>
</evidence>
<dbReference type="Proteomes" id="UP000001317">
    <property type="component" value="Chromosome"/>
</dbReference>
<dbReference type="InterPro" id="IPR029058">
    <property type="entry name" value="AB_hydrolase_fold"/>
</dbReference>
<proteinExistence type="predicted"/>
<dbReference type="GO" id="GO:0006508">
    <property type="term" value="P:proteolysis"/>
    <property type="evidence" value="ECO:0007669"/>
    <property type="project" value="InterPro"/>
</dbReference>
<gene>
    <name evidence="4" type="ordered locus">Shal_3068</name>
</gene>
<dbReference type="KEGG" id="shl:Shal_3068"/>
<name>B0TPG9_SHEHH</name>
<dbReference type="InterPro" id="IPR001375">
    <property type="entry name" value="Peptidase_S9_cat"/>
</dbReference>
<dbReference type="OrthoDB" id="6388416at2"/>
<dbReference type="SUPFAM" id="SSF82171">
    <property type="entry name" value="DPP6 N-terminal domain-like"/>
    <property type="match status" value="1"/>
</dbReference>
<evidence type="ECO:0000256" key="1">
    <source>
        <dbReference type="ARBA" id="ARBA00022801"/>
    </source>
</evidence>
<dbReference type="EMBL" id="CP000931">
    <property type="protein sequence ID" value="ABZ77616.1"/>
    <property type="molecule type" value="Genomic_DNA"/>
</dbReference>
<dbReference type="Pfam" id="PF00326">
    <property type="entry name" value="Peptidase_S9"/>
    <property type="match status" value="1"/>
</dbReference>
<keyword evidence="5" id="KW-1185">Reference proteome</keyword>
<evidence type="ECO:0000313" key="4">
    <source>
        <dbReference type="EMBL" id="ABZ77616.1"/>
    </source>
</evidence>
<dbReference type="eggNOG" id="COG1506">
    <property type="taxonomic scope" value="Bacteria"/>
</dbReference>
<keyword evidence="2" id="KW-0732">Signal</keyword>
<protein>
    <submittedName>
        <fullName evidence="4">Peptidase S9 prolyl oligopeptidase active site domain protein</fullName>
    </submittedName>
</protein>
<accession>B0TPG9</accession>
<reference evidence="4" key="1">
    <citation type="submission" date="2008-01" db="EMBL/GenBank/DDBJ databases">
        <title>Complete sequence of Shewanella halifaxensis HAW-EB4.</title>
        <authorList>
            <consortium name="US DOE Joint Genome Institute"/>
            <person name="Copeland A."/>
            <person name="Lucas S."/>
            <person name="Lapidus A."/>
            <person name="Glavina del Rio T."/>
            <person name="Dalin E."/>
            <person name="Tice H."/>
            <person name="Bruce D."/>
            <person name="Goodwin L."/>
            <person name="Pitluck S."/>
            <person name="Sims D."/>
            <person name="Brettin T."/>
            <person name="Detter J.C."/>
            <person name="Han C."/>
            <person name="Kuske C.R."/>
            <person name="Schmutz J."/>
            <person name="Larimer F."/>
            <person name="Land M."/>
            <person name="Hauser L."/>
            <person name="Kyrpides N."/>
            <person name="Kim E."/>
            <person name="Zhao J.-S."/>
            <person name="Richardson P."/>
        </authorList>
    </citation>
    <scope>NUCLEOTIDE SEQUENCE [LARGE SCALE GENOMIC DNA]</scope>
    <source>
        <strain evidence="4">HAW-EB4</strain>
    </source>
</reference>
<feature type="signal peptide" evidence="2">
    <location>
        <begin position="1"/>
        <end position="27"/>
    </location>
</feature>
<dbReference type="STRING" id="458817.Shal_3068"/>
<feature type="chain" id="PRO_5002756629" evidence="2">
    <location>
        <begin position="28"/>
        <end position="935"/>
    </location>
</feature>
<dbReference type="Gene3D" id="3.40.50.1820">
    <property type="entry name" value="alpha/beta hydrolase"/>
    <property type="match status" value="1"/>
</dbReference>